<name>A0ACB9CPN0_ARCLA</name>
<reference evidence="1 2" key="2">
    <citation type="journal article" date="2022" name="Mol. Ecol. Resour.">
        <title>The genomes of chicory, endive, great burdock and yacon provide insights into Asteraceae paleo-polyploidization history and plant inulin production.</title>
        <authorList>
            <person name="Fan W."/>
            <person name="Wang S."/>
            <person name="Wang H."/>
            <person name="Wang A."/>
            <person name="Jiang F."/>
            <person name="Liu H."/>
            <person name="Zhao H."/>
            <person name="Xu D."/>
            <person name="Zhang Y."/>
        </authorList>
    </citation>
    <scope>NUCLEOTIDE SEQUENCE [LARGE SCALE GENOMIC DNA]</scope>
    <source>
        <strain evidence="2">cv. Niubang</strain>
    </source>
</reference>
<evidence type="ECO:0000313" key="2">
    <source>
        <dbReference type="Proteomes" id="UP001055879"/>
    </source>
</evidence>
<dbReference type="EMBL" id="CM042050">
    <property type="protein sequence ID" value="KAI3736215.1"/>
    <property type="molecule type" value="Genomic_DNA"/>
</dbReference>
<gene>
    <name evidence="1" type="ORF">L6452_15753</name>
</gene>
<accession>A0ACB9CPN0</accession>
<comment type="caution">
    <text evidence="1">The sequence shown here is derived from an EMBL/GenBank/DDBJ whole genome shotgun (WGS) entry which is preliminary data.</text>
</comment>
<evidence type="ECO:0000313" key="1">
    <source>
        <dbReference type="EMBL" id="KAI3736215.1"/>
    </source>
</evidence>
<protein>
    <submittedName>
        <fullName evidence="1">Uncharacterized protein</fullName>
    </submittedName>
</protein>
<sequence length="466" mass="51703">MEIDGDELKPLNESLLMASLPILTVLEQSQVSPPPATVGHRSLPLTFFDLAWLSEPPVHHLFFYELPITKPQFIETIVPTLKNSLSITLQHFFPFVGNLIVFPTRNPEIRHVDGDSIAVTFAESDLDFAYLTGNHPRDCGKFYPLIPLLGHATKASADYVTIPVFSVQVTVFPGCGISIGMTNHHCLGDASTRVCFLKAWTSIARSGTDESFLANGPLPLYDRVIKYPKLDEIYLKNAKIETFTQEYQLPSLSEPTNNVRATFVLTRTIINRLKKRVSTQLPTLEYISSFTVACAYIWSSAAKVRNDGVHVFGFVIDCRSRMVPVIPPTYFGNCVAPCGAMASTIVLTEKDGFVTAAKLLGENLHKKLTDNDGILKDAESWFDFSFGEVPITMMGVAGTPKIRFYDTDFGWGKPKKYEIVSIDYNGSISMNACKESNEDLEIGVCLSATEMKAFVCVFNSGLEEYI</sequence>
<proteinExistence type="predicted"/>
<organism evidence="1 2">
    <name type="scientific">Arctium lappa</name>
    <name type="common">Greater burdock</name>
    <name type="synonym">Lappa major</name>
    <dbReference type="NCBI Taxonomy" id="4217"/>
    <lineage>
        <taxon>Eukaryota</taxon>
        <taxon>Viridiplantae</taxon>
        <taxon>Streptophyta</taxon>
        <taxon>Embryophyta</taxon>
        <taxon>Tracheophyta</taxon>
        <taxon>Spermatophyta</taxon>
        <taxon>Magnoliopsida</taxon>
        <taxon>eudicotyledons</taxon>
        <taxon>Gunneridae</taxon>
        <taxon>Pentapetalae</taxon>
        <taxon>asterids</taxon>
        <taxon>campanulids</taxon>
        <taxon>Asterales</taxon>
        <taxon>Asteraceae</taxon>
        <taxon>Carduoideae</taxon>
        <taxon>Cardueae</taxon>
        <taxon>Arctiinae</taxon>
        <taxon>Arctium</taxon>
    </lineage>
</organism>
<reference evidence="2" key="1">
    <citation type="journal article" date="2022" name="Mol. Ecol. Resour.">
        <title>The genomes of chicory, endive, great burdock and yacon provide insights into Asteraceae palaeo-polyploidization history and plant inulin production.</title>
        <authorList>
            <person name="Fan W."/>
            <person name="Wang S."/>
            <person name="Wang H."/>
            <person name="Wang A."/>
            <person name="Jiang F."/>
            <person name="Liu H."/>
            <person name="Zhao H."/>
            <person name="Xu D."/>
            <person name="Zhang Y."/>
        </authorList>
    </citation>
    <scope>NUCLEOTIDE SEQUENCE [LARGE SCALE GENOMIC DNA]</scope>
    <source>
        <strain evidence="2">cv. Niubang</strain>
    </source>
</reference>
<keyword evidence="2" id="KW-1185">Reference proteome</keyword>
<dbReference type="Proteomes" id="UP001055879">
    <property type="component" value="Linkage Group LG04"/>
</dbReference>